<comment type="similarity">
    <text evidence="2 14 15">Belongs to the TonB-dependent receptor family.</text>
</comment>
<evidence type="ECO:0000256" key="14">
    <source>
        <dbReference type="PROSITE-ProRule" id="PRU01360"/>
    </source>
</evidence>
<evidence type="ECO:0000256" key="11">
    <source>
        <dbReference type="ARBA" id="ARBA00023136"/>
    </source>
</evidence>
<keyword evidence="9" id="KW-0406">Ion transport</keyword>
<evidence type="ECO:0000256" key="1">
    <source>
        <dbReference type="ARBA" id="ARBA00004571"/>
    </source>
</evidence>
<dbReference type="GO" id="GO:0038023">
    <property type="term" value="F:signaling receptor activity"/>
    <property type="evidence" value="ECO:0007669"/>
    <property type="project" value="InterPro"/>
</dbReference>
<evidence type="ECO:0000313" key="22">
    <source>
        <dbReference type="Proteomes" id="UP000289193"/>
    </source>
</evidence>
<protein>
    <submittedName>
        <fullName evidence="20">TonB-dependent siderophore receptor</fullName>
    </submittedName>
</protein>
<feature type="signal peptide" evidence="16">
    <location>
        <begin position="1"/>
        <end position="26"/>
    </location>
</feature>
<dbReference type="Pfam" id="PF00593">
    <property type="entry name" value="TonB_dep_Rec_b-barrel"/>
    <property type="match status" value="1"/>
</dbReference>
<evidence type="ECO:0000256" key="3">
    <source>
        <dbReference type="ARBA" id="ARBA00022448"/>
    </source>
</evidence>
<dbReference type="EMBL" id="PDKM01000009">
    <property type="protein sequence ID" value="RXK08945.1"/>
    <property type="molecule type" value="Genomic_DNA"/>
</dbReference>
<evidence type="ECO:0000256" key="10">
    <source>
        <dbReference type="ARBA" id="ARBA00023077"/>
    </source>
</evidence>
<evidence type="ECO:0000259" key="18">
    <source>
        <dbReference type="Pfam" id="PF07715"/>
    </source>
</evidence>
<keyword evidence="4 14" id="KW-1134">Transmembrane beta strand</keyword>
<accession>A0AAX2A597</accession>
<evidence type="ECO:0000256" key="6">
    <source>
        <dbReference type="ARBA" id="ARBA00022692"/>
    </source>
</evidence>
<evidence type="ECO:0000256" key="15">
    <source>
        <dbReference type="RuleBase" id="RU003357"/>
    </source>
</evidence>
<keyword evidence="3 14" id="KW-0813">Transport</keyword>
<keyword evidence="8" id="KW-0408">Iron</keyword>
<proteinExistence type="inferred from homology"/>
<dbReference type="Gene3D" id="2.40.170.20">
    <property type="entry name" value="TonB-dependent receptor, beta-barrel domain"/>
    <property type="match status" value="1"/>
</dbReference>
<evidence type="ECO:0000313" key="20">
    <source>
        <dbReference type="EMBL" id="RXK08945.1"/>
    </source>
</evidence>
<keyword evidence="13 14" id="KW-0998">Cell outer membrane</keyword>
<feature type="domain" description="TonB-dependent receptor-like beta-barrel" evidence="17">
    <location>
        <begin position="237"/>
        <end position="658"/>
    </location>
</feature>
<dbReference type="InterPro" id="IPR000531">
    <property type="entry name" value="Beta-barrel_TonB"/>
</dbReference>
<evidence type="ECO:0000259" key="17">
    <source>
        <dbReference type="Pfam" id="PF00593"/>
    </source>
</evidence>
<name>A0AAX2A597_9BACT</name>
<dbReference type="EMBL" id="CP031217">
    <property type="protein sequence ID" value="AXH11620.1"/>
    <property type="molecule type" value="Genomic_DNA"/>
</dbReference>
<dbReference type="InterPro" id="IPR036942">
    <property type="entry name" value="Beta-barrel_TonB_sf"/>
</dbReference>
<evidence type="ECO:0000256" key="13">
    <source>
        <dbReference type="ARBA" id="ARBA00023237"/>
    </source>
</evidence>
<keyword evidence="12 20" id="KW-0675">Receptor</keyword>
<dbReference type="SUPFAM" id="SSF56935">
    <property type="entry name" value="Porins"/>
    <property type="match status" value="1"/>
</dbReference>
<reference evidence="19 21" key="2">
    <citation type="submission" date="2018-07" db="EMBL/GenBank/DDBJ databases">
        <title>Complete genome of the Arcobacter bivalviorum type strain LMG 26154.</title>
        <authorList>
            <person name="Miller W.G."/>
            <person name="Yee E."/>
            <person name="Bono J.L."/>
        </authorList>
    </citation>
    <scope>NUCLEOTIDE SEQUENCE [LARGE SCALE GENOMIC DNA]</scope>
    <source>
        <strain evidence="19 21">LMG 26154</strain>
    </source>
</reference>
<keyword evidence="11 14" id="KW-0472">Membrane</keyword>
<dbReference type="InterPro" id="IPR010105">
    <property type="entry name" value="TonB_sidphr_rcpt"/>
</dbReference>
<dbReference type="Proteomes" id="UP000289193">
    <property type="component" value="Unassembled WGS sequence"/>
</dbReference>
<sequence>MKLYFSKRNISIYLSSLLIASTSLFANDTEKETKKLDTVTIVGSQASNYISMDEPSINRTNIDIEDSAKSIQIFNENFIEDYQPQTLDDIIKMSSNTTYQGNNHGRSIEIGMRGFSNVPILIDSMKITNSTANQELYNLQAIEVLKGPDSLQYGESSPGGLINLVKKKPQKQEHGEVQLKIDEHTAYTTNADFGGGLNNDSSLRYRVVTSLKHGEDYTNSNTDINRLFIAPTIAYDINDNHSFSIMAEYLKEKSPSSFGTYITSKGKLIAPIENISSNPDEEFKKTQKIIGFDLDSNFDTWNSNFKYRYIDYVGFNGDVHMPFAYNEATDKVKRVYAYQRQEFSEHALQYTLNKELNIFNVKNNISLGADYNKAYSRTFMHFDPFTAYNLDLSNPDYEDLTSLSDHPTARDMTSEKIYNKSWGIFLQDSIHLSDNLILNAGVRYSESKPKDGQKSDALTPSLGLVYKVTPSTSVYANYSESFTPNTNMDENDKILDPEEGKGYEIGIKQKFLNDKLNLTAAIFKIEKENVPLVQGLAPNTYYKASGKQESQGIEFDLTGQITSDWAIVASYGYTKTKDLDNDNNRLKNIPTHTANIFTTYHLSSFNLPNTYIGGGARFLGSRYTTDANDLKLDSEIIYNATLGYKKGNWKASLNVQNLTDEEYVEGAILSPRVYTGTPRTIMATISYKF</sequence>
<feature type="domain" description="TonB-dependent receptor plug" evidence="18">
    <location>
        <begin position="64"/>
        <end position="160"/>
    </location>
</feature>
<evidence type="ECO:0000256" key="12">
    <source>
        <dbReference type="ARBA" id="ARBA00023170"/>
    </source>
</evidence>
<evidence type="ECO:0000256" key="5">
    <source>
        <dbReference type="ARBA" id="ARBA00022496"/>
    </source>
</evidence>
<evidence type="ECO:0000256" key="7">
    <source>
        <dbReference type="ARBA" id="ARBA00022729"/>
    </source>
</evidence>
<evidence type="ECO:0000313" key="21">
    <source>
        <dbReference type="Proteomes" id="UP000253850"/>
    </source>
</evidence>
<dbReference type="GO" id="GO:0015344">
    <property type="term" value="F:siderophore uptake transmembrane transporter activity"/>
    <property type="evidence" value="ECO:0007669"/>
    <property type="project" value="TreeGrafter"/>
</dbReference>
<dbReference type="NCBIfam" id="TIGR01783">
    <property type="entry name" value="TonB-siderophor"/>
    <property type="match status" value="1"/>
</dbReference>
<dbReference type="Pfam" id="PF07715">
    <property type="entry name" value="Plug"/>
    <property type="match status" value="1"/>
</dbReference>
<keyword evidence="6 14" id="KW-0812">Transmembrane</keyword>
<dbReference type="GO" id="GO:0015891">
    <property type="term" value="P:siderophore transport"/>
    <property type="evidence" value="ECO:0007669"/>
    <property type="project" value="InterPro"/>
</dbReference>
<dbReference type="PANTHER" id="PTHR32552">
    <property type="entry name" value="FERRICHROME IRON RECEPTOR-RELATED"/>
    <property type="match status" value="1"/>
</dbReference>
<feature type="chain" id="PRO_5044718406" evidence="16">
    <location>
        <begin position="27"/>
        <end position="689"/>
    </location>
</feature>
<keyword evidence="10 15" id="KW-0798">TonB box</keyword>
<evidence type="ECO:0000256" key="16">
    <source>
        <dbReference type="SAM" id="SignalP"/>
    </source>
</evidence>
<reference evidence="20 22" key="1">
    <citation type="submission" date="2017-10" db="EMBL/GenBank/DDBJ databases">
        <title>Genomics of the genus Arcobacter.</title>
        <authorList>
            <person name="Perez-Cataluna A."/>
            <person name="Figueras M.J."/>
        </authorList>
    </citation>
    <scope>NUCLEOTIDE SEQUENCE [LARGE SCALE GENOMIC DNA]</scope>
    <source>
        <strain evidence="20 22">CECT 7835</strain>
    </source>
</reference>
<dbReference type="Gene3D" id="2.170.130.10">
    <property type="entry name" value="TonB-dependent receptor, plug domain"/>
    <property type="match status" value="1"/>
</dbReference>
<dbReference type="InterPro" id="IPR012910">
    <property type="entry name" value="Plug_dom"/>
</dbReference>
<evidence type="ECO:0000256" key="2">
    <source>
        <dbReference type="ARBA" id="ARBA00009810"/>
    </source>
</evidence>
<dbReference type="GO" id="GO:0009279">
    <property type="term" value="C:cell outer membrane"/>
    <property type="evidence" value="ECO:0007669"/>
    <property type="project" value="UniProtKB-SubCell"/>
</dbReference>
<dbReference type="RefSeq" id="WP_114838490.1">
    <property type="nucleotide sequence ID" value="NZ_CP031217.1"/>
</dbReference>
<dbReference type="InterPro" id="IPR037066">
    <property type="entry name" value="Plug_dom_sf"/>
</dbReference>
<dbReference type="CDD" id="cd01347">
    <property type="entry name" value="ligand_gated_channel"/>
    <property type="match status" value="1"/>
</dbReference>
<evidence type="ECO:0000256" key="9">
    <source>
        <dbReference type="ARBA" id="ARBA00023065"/>
    </source>
</evidence>
<dbReference type="KEGG" id="hbv:ABIV_0607"/>
<dbReference type="PANTHER" id="PTHR32552:SF68">
    <property type="entry name" value="FERRICHROME OUTER MEMBRANE TRANSPORTER_PHAGE RECEPTOR"/>
    <property type="match status" value="1"/>
</dbReference>
<dbReference type="Proteomes" id="UP000253850">
    <property type="component" value="Chromosome"/>
</dbReference>
<evidence type="ECO:0000313" key="19">
    <source>
        <dbReference type="EMBL" id="AXH11620.1"/>
    </source>
</evidence>
<keyword evidence="22" id="KW-1185">Reference proteome</keyword>
<evidence type="ECO:0000256" key="8">
    <source>
        <dbReference type="ARBA" id="ARBA00023004"/>
    </source>
</evidence>
<comment type="subcellular location">
    <subcellularLocation>
        <location evidence="1 14">Cell outer membrane</location>
        <topology evidence="1 14">Multi-pass membrane protein</topology>
    </subcellularLocation>
</comment>
<organism evidence="20 22">
    <name type="scientific">Halarcobacter bivalviorum</name>
    <dbReference type="NCBI Taxonomy" id="663364"/>
    <lineage>
        <taxon>Bacteria</taxon>
        <taxon>Pseudomonadati</taxon>
        <taxon>Campylobacterota</taxon>
        <taxon>Epsilonproteobacteria</taxon>
        <taxon>Campylobacterales</taxon>
        <taxon>Arcobacteraceae</taxon>
        <taxon>Halarcobacter</taxon>
    </lineage>
</organism>
<dbReference type="PROSITE" id="PS52016">
    <property type="entry name" value="TONB_DEPENDENT_REC_3"/>
    <property type="match status" value="1"/>
</dbReference>
<evidence type="ECO:0000256" key="4">
    <source>
        <dbReference type="ARBA" id="ARBA00022452"/>
    </source>
</evidence>
<dbReference type="InterPro" id="IPR039426">
    <property type="entry name" value="TonB-dep_rcpt-like"/>
</dbReference>
<keyword evidence="5" id="KW-0410">Iron transport</keyword>
<gene>
    <name evidence="19" type="ORF">ABIV_0607</name>
    <name evidence="20" type="ORF">CRV05_12955</name>
</gene>
<keyword evidence="7 16" id="KW-0732">Signal</keyword>
<dbReference type="AlphaFoldDB" id="A0AAX2A597"/>